<sequence length="745" mass="84424">MLSPSTQLKRKANTKDFHEAKRPCNMFSMKQEFNNLLSKKKEYLIRQRRCSLLIDPLKTEDNPLIPEFSKFYRRLSNAPMAAEDHTAQLALIEQVIQESIIIEWPKVVDGISSTDERVEIDMAPLIHRARNVVKCRTSHPTMRVKVCAITQDVDDAILPQPKTVEAFFRASLVKLLHDGATPRQAAGRMILTQREGTPAAKNLDQNGATVSNGKLIASQVASNNVSRVLVERMDERDAKTTPFKYDNRVLCATFPEMGVALNSMVDRRQLATRYAIQVEVAINIDNKLIVNHVVLSHPFLIAITNDQTEPLLYSIFWSRMLASEHNDSSEMYSENSTIPWSILRQAIQNYVKAQVVQARSLQYHEVCHIQCMILLPRVIRCKTVEELNSLELELYGNVKASSTTNRVKEIRDRLLTEQVLPTCLIERRELMVDKCISCLDMSTELQHTVWSWLFKGTEMLQDVGHKLCPSPIMGEKKGSKTKKQMAACEEYQTMLSLFNKGLITFASSLSLQRIFRDNSVMGNEAILIRICDENCGFLSFVFGFENSSTRLRMGSLSAEHVKDLKQGLPEVLIDEPFPSKFEYLIKIDAVDHQKYEMTISLLRKRAIFNNYETMRLDPSVHVHDDESVRINPLTGAKVTRTSPPTNDLVQPSPFLVPQPAFVNLPPVSNALLSLLQQQLTLPTAMFNTGMTTGFDIRTLLRTIKLPQAAEDSESEGDDESDDYGQNIDMSKENGVKEEKSSDETH</sequence>
<evidence type="ECO:0000313" key="2">
    <source>
        <dbReference type="Proteomes" id="UP000025227"/>
    </source>
</evidence>
<evidence type="ECO:0000313" key="3">
    <source>
        <dbReference type="WBParaSite" id="HCON_00067820-00001"/>
    </source>
</evidence>
<reference evidence="3" key="1">
    <citation type="submission" date="2020-12" db="UniProtKB">
        <authorList>
            <consortium name="WormBaseParasite"/>
        </authorList>
    </citation>
    <scope>IDENTIFICATION</scope>
    <source>
        <strain evidence="3">MHco3</strain>
    </source>
</reference>
<organism evidence="2 3">
    <name type="scientific">Haemonchus contortus</name>
    <name type="common">Barber pole worm</name>
    <dbReference type="NCBI Taxonomy" id="6289"/>
    <lineage>
        <taxon>Eukaryota</taxon>
        <taxon>Metazoa</taxon>
        <taxon>Ecdysozoa</taxon>
        <taxon>Nematoda</taxon>
        <taxon>Chromadorea</taxon>
        <taxon>Rhabditida</taxon>
        <taxon>Rhabditina</taxon>
        <taxon>Rhabditomorpha</taxon>
        <taxon>Strongyloidea</taxon>
        <taxon>Trichostrongylidae</taxon>
        <taxon>Haemonchus</taxon>
    </lineage>
</organism>
<proteinExistence type="predicted"/>
<dbReference type="OMA" id="KQGLPEM"/>
<accession>A0A7I4Y824</accession>
<dbReference type="Proteomes" id="UP000025227">
    <property type="component" value="Unplaced"/>
</dbReference>
<dbReference type="WBParaSite" id="HCON_00067820-00001">
    <property type="protein sequence ID" value="HCON_00067820-00001"/>
    <property type="gene ID" value="HCON_00067820"/>
</dbReference>
<name>A0A7I4Y824_HAECO</name>
<keyword evidence="2" id="KW-1185">Reference proteome</keyword>
<protein>
    <submittedName>
        <fullName evidence="3">NARG2_C domain-containing protein</fullName>
    </submittedName>
</protein>
<feature type="region of interest" description="Disordered" evidence="1">
    <location>
        <begin position="707"/>
        <end position="745"/>
    </location>
</feature>
<feature type="compositionally biased region" description="Basic and acidic residues" evidence="1">
    <location>
        <begin position="729"/>
        <end position="745"/>
    </location>
</feature>
<dbReference type="OrthoDB" id="5865157at2759"/>
<feature type="compositionally biased region" description="Acidic residues" evidence="1">
    <location>
        <begin position="710"/>
        <end position="722"/>
    </location>
</feature>
<evidence type="ECO:0000256" key="1">
    <source>
        <dbReference type="SAM" id="MobiDB-lite"/>
    </source>
</evidence>
<dbReference type="AlphaFoldDB" id="A0A7I4Y824"/>